<evidence type="ECO:0000313" key="2">
    <source>
        <dbReference type="EMBL" id="VEL42809.1"/>
    </source>
</evidence>
<gene>
    <name evidence="2" type="ORF">PXEA_LOCUS36249</name>
</gene>
<dbReference type="AlphaFoldDB" id="A0A448XR16"/>
<organism evidence="2 3">
    <name type="scientific">Protopolystoma xenopodis</name>
    <dbReference type="NCBI Taxonomy" id="117903"/>
    <lineage>
        <taxon>Eukaryota</taxon>
        <taxon>Metazoa</taxon>
        <taxon>Spiralia</taxon>
        <taxon>Lophotrochozoa</taxon>
        <taxon>Platyhelminthes</taxon>
        <taxon>Monogenea</taxon>
        <taxon>Polyopisthocotylea</taxon>
        <taxon>Polystomatidea</taxon>
        <taxon>Polystomatidae</taxon>
        <taxon>Protopolystoma</taxon>
    </lineage>
</organism>
<dbReference type="SMART" id="SM01201">
    <property type="entry name" value="FerB"/>
    <property type="match status" value="1"/>
</dbReference>
<accession>A0A448XR16</accession>
<dbReference type="InterPro" id="IPR012561">
    <property type="entry name" value="Ferlin_B-domain"/>
</dbReference>
<comment type="caution">
    <text evidence="2">The sequence shown here is derived from an EMBL/GenBank/DDBJ whole genome shotgun (WGS) entry which is preliminary data.</text>
</comment>
<evidence type="ECO:0000259" key="1">
    <source>
        <dbReference type="SMART" id="SM01201"/>
    </source>
</evidence>
<dbReference type="EMBL" id="CAAALY010276758">
    <property type="protein sequence ID" value="VEL42809.1"/>
    <property type="molecule type" value="Genomic_DNA"/>
</dbReference>
<evidence type="ECO:0000313" key="3">
    <source>
        <dbReference type="Proteomes" id="UP000784294"/>
    </source>
</evidence>
<reference evidence="2" key="1">
    <citation type="submission" date="2018-11" db="EMBL/GenBank/DDBJ databases">
        <authorList>
            <consortium name="Pathogen Informatics"/>
        </authorList>
    </citation>
    <scope>NUCLEOTIDE SEQUENCE</scope>
</reference>
<dbReference type="GO" id="GO:0016020">
    <property type="term" value="C:membrane"/>
    <property type="evidence" value="ECO:0007669"/>
    <property type="project" value="InterPro"/>
</dbReference>
<dbReference type="Proteomes" id="UP000784294">
    <property type="component" value="Unassembled WGS sequence"/>
</dbReference>
<name>A0A448XR16_9PLAT</name>
<protein>
    <recommendedName>
        <fullName evidence="1">Ferlin B-domain domain-containing protein</fullName>
    </recommendedName>
</protein>
<dbReference type="Pfam" id="PF08150">
    <property type="entry name" value="FerB"/>
    <property type="match status" value="1"/>
</dbReference>
<feature type="domain" description="Ferlin B-domain" evidence="1">
    <location>
        <begin position="1"/>
        <end position="65"/>
    </location>
</feature>
<proteinExistence type="predicted"/>
<dbReference type="OrthoDB" id="10059618at2759"/>
<keyword evidence="3" id="KW-1185">Reference proteome</keyword>
<sequence length="211" mass="23496">MPDVFISMIMDDRRIGFAGIPARDLYFSVCEPERGKWAGQLATFFIRMNQPPSSGGTDLRISSRNAFTRKGNNLFKKELRQTDARALASTASQNAVQRRCNPRKHNRTHKDLGCLSARQAVPHKRTSFLDQNHRPTKPTTTCNGDRSINLARLRCGSWRRLGEKDVAPTLQSAASSVFVRPDHFSMTQNGHGGDASRAIHVAVILGCHGRI</sequence>